<reference evidence="1 2" key="1">
    <citation type="submission" date="2018-06" db="EMBL/GenBank/DDBJ databases">
        <title>Genome analysis of cellulolytic fungus Trichoderma lentiforme CFAM-422.</title>
        <authorList>
            <person name="Steindorff A.S."/>
            <person name="Formighieri E.F."/>
            <person name="Midorikawa G.E.O."/>
            <person name="Tamietti M.S."/>
            <person name="Ramos E.Z."/>
            <person name="Silva A.S."/>
            <person name="Bon E.P.S."/>
            <person name="Mendes T.D."/>
            <person name="Damaso M.C.T."/>
            <person name="Favaro L.C.L."/>
        </authorList>
    </citation>
    <scope>NUCLEOTIDE SEQUENCE [LARGE SCALE GENOMIC DNA]</scope>
    <source>
        <strain evidence="1 2">CFAM-422</strain>
    </source>
</reference>
<name>A0A9P5CHT5_9HYPO</name>
<evidence type="ECO:0000313" key="2">
    <source>
        <dbReference type="Proteomes" id="UP000801864"/>
    </source>
</evidence>
<sequence>MGYHMLGGAGLPDAINSKRLLVLIAKIPSFRRIPSKHLFHPVPTVNYIRRPWLIPIAEIDACANMKATELVAGDAFSYYGPSPAIQSPGMGPSGWHGVLTSVTWPGWDGKIPQLILQIETSSHHLTTHR</sequence>
<dbReference type="Proteomes" id="UP000801864">
    <property type="component" value="Unassembled WGS sequence"/>
</dbReference>
<protein>
    <submittedName>
        <fullName evidence="1">Uncharacterized protein</fullName>
    </submittedName>
</protein>
<dbReference type="EMBL" id="QLNT01000004">
    <property type="protein sequence ID" value="KAF3074927.1"/>
    <property type="molecule type" value="Genomic_DNA"/>
</dbReference>
<proteinExistence type="predicted"/>
<gene>
    <name evidence="1" type="ORF">CFAM422_002641</name>
</gene>
<evidence type="ECO:0000313" key="1">
    <source>
        <dbReference type="EMBL" id="KAF3074927.1"/>
    </source>
</evidence>
<dbReference type="AlphaFoldDB" id="A0A9P5CHT5"/>
<accession>A0A9P5CHT5</accession>
<comment type="caution">
    <text evidence="1">The sequence shown here is derived from an EMBL/GenBank/DDBJ whole genome shotgun (WGS) entry which is preliminary data.</text>
</comment>
<keyword evidence="2" id="KW-1185">Reference proteome</keyword>
<organism evidence="1 2">
    <name type="scientific">Trichoderma lentiforme</name>
    <dbReference type="NCBI Taxonomy" id="1567552"/>
    <lineage>
        <taxon>Eukaryota</taxon>
        <taxon>Fungi</taxon>
        <taxon>Dikarya</taxon>
        <taxon>Ascomycota</taxon>
        <taxon>Pezizomycotina</taxon>
        <taxon>Sordariomycetes</taxon>
        <taxon>Hypocreomycetidae</taxon>
        <taxon>Hypocreales</taxon>
        <taxon>Hypocreaceae</taxon>
        <taxon>Trichoderma</taxon>
    </lineage>
</organism>